<keyword evidence="2 6" id="KW-0812">Transmembrane</keyword>
<sequence length="2360" mass="250601">MLGATDPGKTSIRSVDPETGLGILLNGDESTTNSISYAASCCGVIKRWSFKPITAGTIKFQIWRPTTTTGIYSLVGTNSYSVTSSELEKQVTYDVSASERIRVQRNDVFGFFTSSLASIGYKDLGGTASTVAYTKSITIGPLSEGATFDWSTGTAHVDRREYALQCTLDPDNAVSPAFTNLDYTLTVYDETPPATSLYTVSVTESPEVTMTTATTLFTFDSNSKVLVSAGPLPIGTYVLEFELSSDCGYTDSKSLNVIVVNSLPIIYGIPSTTSIREDHSSEKVMFSFIVYDRSLPMDTITCSLDATPSTDSFSLTEEGPGGYDIKIKDSPNLDYMVVPEYTLSVSCSDQKDSVTEVFTVEVTENKDPEATNLPASIEYNAPDYLSGDVIYSVSATDPEKESLSFSLTCTTTPCPFAIHPRTGVITMTADLTSIAVSSLDLLVTFSDGYNTVGPLPLSLTIVGLNSPPVITNLPVSEPISIPENSPQSLSVYQILTTDNDPDDVHTYTASFSPTSGESLFAIDENSGLISTSSSSYIDYESLSVGSFIMSVTVSDGTGQDIKELHIDVTDINEAPTFISNTFSISGNEGEAGTILESPDFGVTDPDADSVLSFSIACSELSIDPNTGSLSLKSDYDVDIPGTPMSFTCNVIVSDGELTDTASLNVVINNINDNTPTFTTSTYEFSVFADIAVNDIIGSVTASDDDIGEFGTFTYSLDQISLGMDYFGIHEGGQIYVKESLLSFTSGSSLTVTATDTGDLSGSATVTVVILNSPPVISNLPLTSVLTVPENSGLSASVFQVLVDDINSDDTHTYTATINPEIGSSLFSIGAISGLVSTSSSDVIDYEENSVHSFVMSITVSDGKDVNVKQLLIDVTNVNEAPIFLRDIYFSSGSEGGAGTILESPDFSVTDPDADSVLSFSIACSELSIDPNTGSLSLKSDYDVDIPGTPMSFTCNVIVSDGELTDTASLNVVINNINDNTPTFTSTYEFSVFADIAVNDIIGSVTASDDDIGEFGTFTYSLDQTSLGMDYFGIHEGGQIYVKESLLTFTSGSSLTVTATDTGDLSGSVTVTVVILNSPPVISNLPLTSVLTVPENSGFSASVFQVLVDDINSDDTHTYTATVNPEIGSSFFSIDANSGLVSTSSSDVIDYEEYSVHSFVMSITVSDGKDVNVKQLLIDVTNVNEAPIFLRDIYFSSGSEGGAGTILESPDFSVTDPDADSVLSFSIACSELSIDPNTGSLSLKSDYDVDIPGTPMSFTCNVIVSDGELTDTASLNVVINNINDNTPTFTTSTYEFSVFADIAVNDIIGSVTASDDDIGEFGTFTYSLDQISLGMDYFGIHEGGQIYVKESLLSITSGSSLTVTATDTGDLSGSATVIVVILNSPPVISNLPLTSVLTVPENSGLSASVFQVLVDDINSDDTHTYTATINPEIGSSFFSIDANSGLVSTSSSDVIDYKEYSVHSFVMSITVSDGKDVNVKQLLIDVTNVNEAPIFLRDIYFSSGSEGGAGTILESPDFSVTDPDADSVLTFSMACSELSIDPNTGSLSLKSDYDVDIPGTPMSFTCNVIVSDGELMDTASLNVVINNINDNTPTFTTSTYEFSVFADIAVNDIIGSVTASDDDIGEFGTFTYSLDQTSLGMDYFGIHEGGQIYVKESLLTFTSGSSLTVTATDTGDLSGSVTVTVVILNSPPVISNLPLTSVLTVPENSGLSASVFQVLVDDINSDDTHTYTATVNPEIGSSLFSIDANSGLVSTSSSDVIDYEGYSVHSFVMSITVSDGKDVNAGTILESPDFGVTDPDADSVLSFSIACSELSIDPNTGSLSLKSDYDVDIPGTPMSFTCNVIVSDGELTDTASLNVVINNINDNSPTFTTSTYEFSVFADIAVNDIIGSVTATDDDIGEFGTFTYSLDQTSLGMDYFGIHEDGQIFVKESLLTFTSGSSLTVTATDTGDLSGSATVTVVILNSPPVISNLPLTSVLTVPENSGLSASVFQVLVDDINSDDTHTYTATFNPEIGSSLFSIDANSGLVKTSAFTRIDFESLSKRTFVMQVTVSDGEMEDVGQLILEIADENEAPVFGRDSYNVYGNEGKAGELFGRVEFDVNDPDTADVLRLDSLCPGFDLDSNTGEITLSADYDVDVPGTPTSVTCDVTVSDGQLTDTALLVIGINNLNDNSPIFHNNSYTFVVKVNSSSGSFVGVVSAIDNDVGQFGIVKYQLLGVEEQIKYFNISDEGELMTKEVLPIEFSSKVFELTVKAEDVDGKFDKASILVLLEPLSDVMPMVNDRHLTFLEDPKNIAWVATVGAVLALCAGLATFAIIRNEMTRVAKPYASNKIDKWVEPRKKGSPVSLSYSQWEPWHIKDF</sequence>
<feature type="domain" description="Cadherin" evidence="7">
    <location>
        <begin position="1972"/>
        <end position="2076"/>
    </location>
</feature>
<evidence type="ECO:0000256" key="1">
    <source>
        <dbReference type="ARBA" id="ARBA00004167"/>
    </source>
</evidence>
<comment type="subcellular location">
    <subcellularLocation>
        <location evidence="1">Membrane</location>
        <topology evidence="1">Single-pass membrane protein</topology>
    </subcellularLocation>
</comment>
<name>A0A8W8NMZ0_MAGGI</name>
<dbReference type="InterPro" id="IPR002126">
    <property type="entry name" value="Cadherin-like_dom"/>
</dbReference>
<keyword evidence="5" id="KW-0106">Calcium</keyword>
<feature type="domain" description="Cadherin" evidence="7">
    <location>
        <begin position="1289"/>
        <end position="1393"/>
    </location>
</feature>
<evidence type="ECO:0000256" key="5">
    <source>
        <dbReference type="PROSITE-ProRule" id="PRU00043"/>
    </source>
</evidence>
<keyword evidence="6" id="KW-0472">Membrane</keyword>
<feature type="domain" description="Cadherin" evidence="7">
    <location>
        <begin position="1517"/>
        <end position="1594"/>
    </location>
</feature>
<feature type="transmembrane region" description="Helical" evidence="6">
    <location>
        <begin position="2294"/>
        <end position="2316"/>
    </location>
</feature>
<feature type="domain" description="Cadherin" evidence="7">
    <location>
        <begin position="473"/>
        <end position="577"/>
    </location>
</feature>
<feature type="domain" description="Cadherin" evidence="7">
    <location>
        <begin position="1211"/>
        <end position="1288"/>
    </location>
</feature>
<dbReference type="PANTHER" id="PTHR24028">
    <property type="entry name" value="CADHERIN-87A"/>
    <property type="match status" value="1"/>
</dbReference>
<accession>A0A8W8NMZ0</accession>
<feature type="domain" description="Cadherin" evidence="7">
    <location>
        <begin position="2095"/>
        <end position="2176"/>
    </location>
</feature>
<dbReference type="GO" id="GO:0007156">
    <property type="term" value="P:homophilic cell adhesion via plasma membrane adhesion molecules"/>
    <property type="evidence" value="ECO:0007669"/>
    <property type="project" value="InterPro"/>
</dbReference>
<dbReference type="PANTHER" id="PTHR24028:SF328">
    <property type="entry name" value="CADHERIN-3"/>
    <property type="match status" value="1"/>
</dbReference>
<evidence type="ECO:0000256" key="3">
    <source>
        <dbReference type="ARBA" id="ARBA00022989"/>
    </source>
</evidence>
<dbReference type="Gene3D" id="2.60.40.60">
    <property type="entry name" value="Cadherins"/>
    <property type="match status" value="19"/>
</dbReference>
<feature type="domain" description="Cadherin" evidence="7">
    <location>
        <begin position="1084"/>
        <end position="1188"/>
    </location>
</feature>
<dbReference type="CDD" id="cd11304">
    <property type="entry name" value="Cadherin_repeat"/>
    <property type="match status" value="12"/>
</dbReference>
<feature type="domain" description="Cadherin" evidence="7">
    <location>
        <begin position="906"/>
        <end position="983"/>
    </location>
</feature>
<dbReference type="GO" id="GO:0005509">
    <property type="term" value="F:calcium ion binding"/>
    <property type="evidence" value="ECO:0007669"/>
    <property type="project" value="UniProtKB-UniRule"/>
</dbReference>
<organism evidence="8 9">
    <name type="scientific">Magallana gigas</name>
    <name type="common">Pacific oyster</name>
    <name type="synonym">Crassostrea gigas</name>
    <dbReference type="NCBI Taxonomy" id="29159"/>
    <lineage>
        <taxon>Eukaryota</taxon>
        <taxon>Metazoa</taxon>
        <taxon>Spiralia</taxon>
        <taxon>Lophotrochozoa</taxon>
        <taxon>Mollusca</taxon>
        <taxon>Bivalvia</taxon>
        <taxon>Autobranchia</taxon>
        <taxon>Pteriomorphia</taxon>
        <taxon>Ostreida</taxon>
        <taxon>Ostreoidea</taxon>
        <taxon>Ostreidae</taxon>
        <taxon>Magallana</taxon>
    </lineage>
</organism>
<evidence type="ECO:0000259" key="7">
    <source>
        <dbReference type="PROSITE" id="PS50268"/>
    </source>
</evidence>
<feature type="domain" description="Cadherin" evidence="7">
    <location>
        <begin position="1595"/>
        <end position="1693"/>
    </location>
</feature>
<dbReference type="SMART" id="SM00112">
    <property type="entry name" value="CA"/>
    <property type="match status" value="18"/>
</dbReference>
<dbReference type="EnsemblMetazoa" id="G5961.1">
    <property type="protein sequence ID" value="G5961.1:cds"/>
    <property type="gene ID" value="G5961"/>
</dbReference>
<feature type="domain" description="Cadherin" evidence="7">
    <location>
        <begin position="779"/>
        <end position="883"/>
    </location>
</feature>
<evidence type="ECO:0000256" key="6">
    <source>
        <dbReference type="SAM" id="Phobius"/>
    </source>
</evidence>
<dbReference type="GO" id="GO:0005886">
    <property type="term" value="C:plasma membrane"/>
    <property type="evidence" value="ECO:0007669"/>
    <property type="project" value="TreeGrafter"/>
</dbReference>
<evidence type="ECO:0000313" key="8">
    <source>
        <dbReference type="EnsemblMetazoa" id="G5961.1:cds"/>
    </source>
</evidence>
<protein>
    <recommendedName>
        <fullName evidence="7">Cadherin domain-containing protein</fullName>
    </recommendedName>
</protein>
<keyword evidence="9" id="KW-1185">Reference proteome</keyword>
<feature type="domain" description="Cadherin" evidence="7">
    <location>
        <begin position="1390"/>
        <end position="1494"/>
    </location>
</feature>
<feature type="domain" description="Cadherin" evidence="7">
    <location>
        <begin position="1763"/>
        <end position="1870"/>
    </location>
</feature>
<proteinExistence type="predicted"/>
<feature type="domain" description="Cadherin" evidence="7">
    <location>
        <begin position="678"/>
        <end position="782"/>
    </location>
</feature>
<feature type="domain" description="Cadherin" evidence="7">
    <location>
        <begin position="1871"/>
        <end position="1975"/>
    </location>
</feature>
<dbReference type="InterPro" id="IPR015919">
    <property type="entry name" value="Cadherin-like_sf"/>
</dbReference>
<evidence type="ECO:0000256" key="2">
    <source>
        <dbReference type="ARBA" id="ARBA00022692"/>
    </source>
</evidence>
<evidence type="ECO:0000313" key="9">
    <source>
        <dbReference type="Proteomes" id="UP000005408"/>
    </source>
</evidence>
<feature type="domain" description="Cadherin" evidence="7">
    <location>
        <begin position="354"/>
        <end position="470"/>
    </location>
</feature>
<dbReference type="InterPro" id="IPR050174">
    <property type="entry name" value="Protocadherin/Cadherin-CA"/>
</dbReference>
<dbReference type="SUPFAM" id="SSF49313">
    <property type="entry name" value="Cadherin-like"/>
    <property type="match status" value="16"/>
</dbReference>
<dbReference type="PROSITE" id="PS50268">
    <property type="entry name" value="CADHERIN_2"/>
    <property type="match status" value="18"/>
</dbReference>
<feature type="domain" description="Cadherin" evidence="7">
    <location>
        <begin position="983"/>
        <end position="1081"/>
    </location>
</feature>
<feature type="domain" description="Cadherin" evidence="7">
    <location>
        <begin position="2177"/>
        <end position="2280"/>
    </location>
</feature>
<keyword evidence="4" id="KW-0325">Glycoprotein</keyword>
<dbReference type="Proteomes" id="UP000005408">
    <property type="component" value="Unassembled WGS sequence"/>
</dbReference>
<reference evidence="8" key="1">
    <citation type="submission" date="2022-08" db="UniProtKB">
        <authorList>
            <consortium name="EnsemblMetazoa"/>
        </authorList>
    </citation>
    <scope>IDENTIFICATION</scope>
    <source>
        <strain evidence="8">05x7-T-G4-1.051#20</strain>
    </source>
</reference>
<dbReference type="PRINTS" id="PR00205">
    <property type="entry name" value="CADHERIN"/>
</dbReference>
<keyword evidence="3 6" id="KW-1133">Transmembrane helix</keyword>
<evidence type="ECO:0000256" key="4">
    <source>
        <dbReference type="ARBA" id="ARBA00023180"/>
    </source>
</evidence>
<feature type="domain" description="Cadherin" evidence="7">
    <location>
        <begin position="600"/>
        <end position="677"/>
    </location>
</feature>